<keyword evidence="1" id="KW-0472">Membrane</keyword>
<keyword evidence="3" id="KW-1185">Reference proteome</keyword>
<protein>
    <submittedName>
        <fullName evidence="2">Putative Galanin</fullName>
    </submittedName>
</protein>
<accession>A0A128EE15</accession>
<name>A0A128EE15_9BACT</name>
<reference evidence="2 3" key="1">
    <citation type="submission" date="2016-02" db="EMBL/GenBank/DDBJ databases">
        <authorList>
            <consortium name="Pathogen Informatics"/>
        </authorList>
    </citation>
    <scope>NUCLEOTIDE SEQUENCE [LARGE SCALE GENOMIC DNA]</scope>
    <source>
        <strain evidence="2 3">RC20</strain>
    </source>
</reference>
<dbReference type="OrthoDB" id="5355230at2"/>
<dbReference type="Proteomes" id="UP000069632">
    <property type="component" value="Unassembled WGS sequence"/>
</dbReference>
<proteinExistence type="predicted"/>
<dbReference type="InterPro" id="IPR021484">
    <property type="entry name" value="DUF3137"/>
</dbReference>
<feature type="transmembrane region" description="Helical" evidence="1">
    <location>
        <begin position="14"/>
        <end position="35"/>
    </location>
</feature>
<evidence type="ECO:0000313" key="2">
    <source>
        <dbReference type="EMBL" id="CZE46448.1"/>
    </source>
</evidence>
<keyword evidence="1" id="KW-1133">Transmembrane helix</keyword>
<organism evidence="2 3">
    <name type="scientific">Campylobacter geochelonis</name>
    <dbReference type="NCBI Taxonomy" id="1780362"/>
    <lineage>
        <taxon>Bacteria</taxon>
        <taxon>Pseudomonadati</taxon>
        <taxon>Campylobacterota</taxon>
        <taxon>Epsilonproteobacteria</taxon>
        <taxon>Campylobacterales</taxon>
        <taxon>Campylobacteraceae</taxon>
        <taxon>Campylobacter</taxon>
    </lineage>
</organism>
<sequence length="275" mass="31977">MQLINKLEKKRKKLLLKLLIPFISLTLVVVFGFFMMIKAGVLAPLVLLVFIYIFIFYRLKFKVANSFIAFYNEAIFSQISTKFNSLKYSRNPKFSMEKFEPLFAKKVGFFNANDEIRGEFGGVWFSFCDGRLDFSEIGFKGKLFIAEFNKIFLSKVVLRNSGLFDVGKLKMLKTDNVLINKSYEIYCENEIEAMYILSPNLLEKLLVLTDNGAIKADVMFDTNHIYLAVNSQKDSLEPNLFKSINSLETDEFIKEIKSFFELISYLSLDKRIWKK</sequence>
<dbReference type="RefSeq" id="WP_075539969.1">
    <property type="nucleotide sequence ID" value="NZ_CP053844.1"/>
</dbReference>
<dbReference type="EMBL" id="FIZP01000001">
    <property type="protein sequence ID" value="CZE46448.1"/>
    <property type="molecule type" value="Genomic_DNA"/>
</dbReference>
<evidence type="ECO:0000256" key="1">
    <source>
        <dbReference type="SAM" id="Phobius"/>
    </source>
</evidence>
<dbReference type="Pfam" id="PF11335">
    <property type="entry name" value="DUF3137"/>
    <property type="match status" value="1"/>
</dbReference>
<keyword evidence="1" id="KW-0812">Transmembrane</keyword>
<evidence type="ECO:0000313" key="3">
    <source>
        <dbReference type="Proteomes" id="UP000069632"/>
    </source>
</evidence>
<feature type="transmembrane region" description="Helical" evidence="1">
    <location>
        <begin position="41"/>
        <end position="59"/>
    </location>
</feature>
<dbReference type="AlphaFoldDB" id="A0A128EE15"/>
<gene>
    <name evidence="2" type="ORF">ERS672216_00375</name>
</gene>